<dbReference type="EMBL" id="CBTK010000282">
    <property type="protein sequence ID" value="CDH46932.1"/>
    <property type="molecule type" value="Genomic_DNA"/>
</dbReference>
<gene>
    <name evidence="4" type="ORF">BN874_650013</name>
</gene>
<evidence type="ECO:0000259" key="3">
    <source>
        <dbReference type="Pfam" id="PF14690"/>
    </source>
</evidence>
<feature type="domain" description="Transposase IS204/IS1001/IS1096/IS1165 helix-turn-helix" evidence="2">
    <location>
        <begin position="95"/>
        <end position="140"/>
    </location>
</feature>
<evidence type="ECO:0000259" key="1">
    <source>
        <dbReference type="Pfam" id="PF01610"/>
    </source>
</evidence>
<reference evidence="4 5" key="1">
    <citation type="journal article" date="2014" name="ISME J.">
        <title>Candidatus Competibacter-lineage genomes retrieved from metagenomes reveal functional metabolic diversity.</title>
        <authorList>
            <person name="McIlroy S.J."/>
            <person name="Albertsen M."/>
            <person name="Andresen E.K."/>
            <person name="Saunders A.M."/>
            <person name="Kristiansen R."/>
            <person name="Stokholm-Bjerregaard M."/>
            <person name="Nielsen K.L."/>
            <person name="Nielsen P.H."/>
        </authorList>
    </citation>
    <scope>NUCLEOTIDE SEQUENCE [LARGE SCALE GENOMIC DNA]</scope>
    <source>
        <strain evidence="4 5">Run_B_J11</strain>
    </source>
</reference>
<dbReference type="Pfam" id="PF14690">
    <property type="entry name" value="Zn_ribbon_ISL3"/>
    <property type="match status" value="1"/>
</dbReference>
<evidence type="ECO:0000313" key="4">
    <source>
        <dbReference type="EMBL" id="CDH46932.1"/>
    </source>
</evidence>
<dbReference type="Pfam" id="PF13542">
    <property type="entry name" value="HTH_Tnp_ISL3"/>
    <property type="match status" value="1"/>
</dbReference>
<proteinExistence type="predicted"/>
<feature type="domain" description="Transposase IS204/IS1001/IS1096/IS1165 zinc-finger" evidence="3">
    <location>
        <begin position="37"/>
        <end position="82"/>
    </location>
</feature>
<dbReference type="InterPro" id="IPR047951">
    <property type="entry name" value="Transpos_ISL3"/>
</dbReference>
<dbReference type="Proteomes" id="UP000019184">
    <property type="component" value="Unassembled WGS sequence"/>
</dbReference>
<keyword evidence="5" id="KW-1185">Reference proteome</keyword>
<feature type="domain" description="Transposase IS204/IS1001/IS1096/IS1165 DDE" evidence="1">
    <location>
        <begin position="156"/>
        <end position="293"/>
    </location>
</feature>
<evidence type="ECO:0008006" key="6">
    <source>
        <dbReference type="Google" id="ProtNLM"/>
    </source>
</evidence>
<name>A0A7U7GEN4_9GAMM</name>
<accession>A0A7U7GEN4</accession>
<evidence type="ECO:0000259" key="2">
    <source>
        <dbReference type="Pfam" id="PF13542"/>
    </source>
</evidence>
<dbReference type="PANTHER" id="PTHR33498">
    <property type="entry name" value="TRANSPOSASE FOR INSERTION SEQUENCE ELEMENT IS1557"/>
    <property type="match status" value="1"/>
</dbReference>
<dbReference type="NCBIfam" id="NF033550">
    <property type="entry name" value="transpos_ISL3"/>
    <property type="match status" value="1"/>
</dbReference>
<dbReference type="OrthoDB" id="5558627at2"/>
<dbReference type="InterPro" id="IPR029261">
    <property type="entry name" value="Transposase_Znf"/>
</dbReference>
<organism evidence="4 5">
    <name type="scientific">Candidatus Contendobacter odensis Run_B_J11</name>
    <dbReference type="NCBI Taxonomy" id="1400861"/>
    <lineage>
        <taxon>Bacteria</taxon>
        <taxon>Pseudomonadati</taxon>
        <taxon>Pseudomonadota</taxon>
        <taxon>Gammaproteobacteria</taxon>
        <taxon>Candidatus Competibacteraceae</taxon>
        <taxon>Candidatus Contendibacter</taxon>
    </lineage>
</organism>
<evidence type="ECO:0000313" key="5">
    <source>
        <dbReference type="Proteomes" id="UP000019184"/>
    </source>
</evidence>
<dbReference type="Pfam" id="PF01610">
    <property type="entry name" value="DDE_Tnp_ISL3"/>
    <property type="match status" value="1"/>
</dbReference>
<sequence>MPVTIALPLDIPEVRVLSSNVLDDNRLLIEVESTLQTARCTRCGQERDRFHGFDRPIRLRHLPVFGREGVIEIHPKRYRCPHGEGGPTMTQHCAWYEPNRPHTTAFEHWVLKALVHSTVADVSRQLDVGVKAVEGIMDHRLAPAVNWAAFVTLETLGIDEVSLCKGQGHYVAVVWARDAQGDTHVLAVLPDRLQTTVQVFLEAIPTELKATVQRVGMDRWEGYAGAVAAALPQASIVVDRFHVAVQYRDAVETLRKQEFRRLNAERDPANALPTAELRRLMRREWPSLNEAQQGQ</sequence>
<dbReference type="AlphaFoldDB" id="A0A7U7GEN4"/>
<protein>
    <recommendedName>
        <fullName evidence="6">ISL3 family transposase</fullName>
    </recommendedName>
</protein>
<comment type="caution">
    <text evidence="4">The sequence shown here is derived from an EMBL/GenBank/DDBJ whole genome shotgun (WGS) entry which is preliminary data.</text>
</comment>
<dbReference type="PANTHER" id="PTHR33498:SF1">
    <property type="entry name" value="TRANSPOSASE FOR INSERTION SEQUENCE ELEMENT IS1557"/>
    <property type="match status" value="1"/>
</dbReference>
<dbReference type="InterPro" id="IPR002560">
    <property type="entry name" value="Transposase_DDE"/>
</dbReference>
<dbReference type="InterPro" id="IPR032877">
    <property type="entry name" value="Transposase_HTH"/>
</dbReference>